<evidence type="ECO:0000256" key="4">
    <source>
        <dbReference type="ARBA" id="ARBA00022801"/>
    </source>
</evidence>
<dbReference type="SMART" id="SM00474">
    <property type="entry name" value="35EXOc"/>
    <property type="match status" value="1"/>
</dbReference>
<evidence type="ECO:0000256" key="3">
    <source>
        <dbReference type="ARBA" id="ARBA00022723"/>
    </source>
</evidence>
<dbReference type="CDD" id="cd06141">
    <property type="entry name" value="WRN_exo"/>
    <property type="match status" value="1"/>
</dbReference>
<dbReference type="Gene3D" id="3.30.420.10">
    <property type="entry name" value="Ribonuclease H-like superfamily/Ribonuclease H"/>
    <property type="match status" value="1"/>
</dbReference>
<reference evidence="15" key="1">
    <citation type="submission" date="2025-08" db="UniProtKB">
        <authorList>
            <consortium name="RefSeq"/>
        </authorList>
    </citation>
    <scope>IDENTIFICATION</scope>
</reference>
<keyword evidence="15" id="KW-0547">Nucleotide-binding</keyword>
<keyword evidence="4" id="KW-0378">Hydrolase</keyword>
<dbReference type="Pfam" id="PF01612">
    <property type="entry name" value="DNA_pol_A_exo1"/>
    <property type="match status" value="1"/>
</dbReference>
<protein>
    <recommendedName>
        <fullName evidence="9">3'-5' exonuclease</fullName>
    </recommendedName>
    <alternativeName>
        <fullName evidence="10">Werner Syndrome-like exonuclease</fullName>
    </alternativeName>
</protein>
<accession>A0ABM0JDH8</accession>
<dbReference type="InterPro" id="IPR002562">
    <property type="entry name" value="3'-5'_exonuclease_dom"/>
</dbReference>
<dbReference type="SUPFAM" id="SSF53098">
    <property type="entry name" value="Ribonuclease H-like"/>
    <property type="match status" value="1"/>
</dbReference>
<keyword evidence="15" id="KW-0067">ATP-binding</keyword>
<dbReference type="PANTHER" id="PTHR13620:SF109">
    <property type="entry name" value="3'-5' EXONUCLEASE"/>
    <property type="match status" value="1"/>
</dbReference>
<feature type="compositionally biased region" description="Basic and acidic residues" evidence="12">
    <location>
        <begin position="32"/>
        <end position="47"/>
    </location>
</feature>
<sequence length="290" mass="32548">MSVGMESQGKGKKRPLPAWMKAVGDQAQKKTSKADTAESCKQDKDNDSSVPDAECIVNENATDKSNARTEIGENSAMKSSDDEPVKLSAAEFIAQSMPFLTFSGSVVYSYQESDCALICRHILSSLNDEEKTIIGFDMEWPVSYQKGAKDKTSLIQMCIHKTCYLFHISAMYSIPKTLLTLIHDHRVLLVGLNIEADLWKLARDFSINVKPIFDRKAVIDVGKLANEKLKSSERWSLEGLCKNVLRKRLDKDSHVRCGNWAEFPLTQEQKMYAATDAFAGLLLYQHLNEK</sequence>
<dbReference type="PANTHER" id="PTHR13620">
    <property type="entry name" value="3-5 EXONUCLEASE"/>
    <property type="match status" value="1"/>
</dbReference>
<keyword evidence="6" id="KW-0460">Magnesium</keyword>
<feature type="compositionally biased region" description="Basic and acidic residues" evidence="12">
    <location>
        <begin position="61"/>
        <end position="71"/>
    </location>
</feature>
<dbReference type="GO" id="GO:0004386">
    <property type="term" value="F:helicase activity"/>
    <property type="evidence" value="ECO:0007669"/>
    <property type="project" value="UniProtKB-KW"/>
</dbReference>
<evidence type="ECO:0000256" key="5">
    <source>
        <dbReference type="ARBA" id="ARBA00022839"/>
    </source>
</evidence>
<evidence type="ECO:0000259" key="13">
    <source>
        <dbReference type="SMART" id="SM00474"/>
    </source>
</evidence>
<dbReference type="RefSeq" id="XP_005091191.1">
    <property type="nucleotide sequence ID" value="XM_005091134.3"/>
</dbReference>
<dbReference type="InterPro" id="IPR051132">
    <property type="entry name" value="3-5_Exonuclease_domain"/>
</dbReference>
<dbReference type="InterPro" id="IPR012337">
    <property type="entry name" value="RNaseH-like_sf"/>
</dbReference>
<gene>
    <name evidence="15" type="primary">LOC101850933</name>
</gene>
<comment type="subcellular location">
    <subcellularLocation>
        <location evidence="1">Nucleus</location>
    </subcellularLocation>
</comment>
<evidence type="ECO:0000256" key="8">
    <source>
        <dbReference type="ARBA" id="ARBA00037949"/>
    </source>
</evidence>
<keyword evidence="2" id="KW-0540">Nuclease</keyword>
<dbReference type="InterPro" id="IPR036397">
    <property type="entry name" value="RNaseH_sf"/>
</dbReference>
<evidence type="ECO:0000256" key="10">
    <source>
        <dbReference type="ARBA" id="ARBA00042761"/>
    </source>
</evidence>
<evidence type="ECO:0000313" key="15">
    <source>
        <dbReference type="RefSeq" id="XP_005091191.1"/>
    </source>
</evidence>
<feature type="region of interest" description="Disordered" evidence="12">
    <location>
        <begin position="1"/>
        <end position="82"/>
    </location>
</feature>
<dbReference type="GeneID" id="101850933"/>
<name>A0ABM0JDH8_APLCA</name>
<comment type="similarity">
    <text evidence="8">Belongs to the WRNexo family.</text>
</comment>
<keyword evidence="14" id="KW-1185">Reference proteome</keyword>
<evidence type="ECO:0000256" key="2">
    <source>
        <dbReference type="ARBA" id="ARBA00022722"/>
    </source>
</evidence>
<keyword evidence="7" id="KW-0539">Nucleus</keyword>
<evidence type="ECO:0000256" key="7">
    <source>
        <dbReference type="ARBA" id="ARBA00023242"/>
    </source>
</evidence>
<keyword evidence="15" id="KW-0347">Helicase</keyword>
<evidence type="ECO:0000256" key="11">
    <source>
        <dbReference type="ARBA" id="ARBA00045901"/>
    </source>
</evidence>
<evidence type="ECO:0000256" key="6">
    <source>
        <dbReference type="ARBA" id="ARBA00022842"/>
    </source>
</evidence>
<evidence type="ECO:0000256" key="1">
    <source>
        <dbReference type="ARBA" id="ARBA00004123"/>
    </source>
</evidence>
<comment type="function">
    <text evidence="11">Has exonuclease activity on both single-stranded and duplex templates bearing overhangs, but not blunt ended duplex DNA, and cleaves in a 3'-5' direction. Essential for the formation of DNA replication focal centers. Has an important role in maintaining genome stability.</text>
</comment>
<proteinExistence type="inferred from homology"/>
<evidence type="ECO:0000313" key="14">
    <source>
        <dbReference type="Proteomes" id="UP000694888"/>
    </source>
</evidence>
<dbReference type="Proteomes" id="UP000694888">
    <property type="component" value="Unplaced"/>
</dbReference>
<evidence type="ECO:0000256" key="9">
    <source>
        <dbReference type="ARBA" id="ARBA00040531"/>
    </source>
</evidence>
<organism evidence="14 15">
    <name type="scientific">Aplysia californica</name>
    <name type="common">California sea hare</name>
    <dbReference type="NCBI Taxonomy" id="6500"/>
    <lineage>
        <taxon>Eukaryota</taxon>
        <taxon>Metazoa</taxon>
        <taxon>Spiralia</taxon>
        <taxon>Lophotrochozoa</taxon>
        <taxon>Mollusca</taxon>
        <taxon>Gastropoda</taxon>
        <taxon>Heterobranchia</taxon>
        <taxon>Euthyneura</taxon>
        <taxon>Tectipleura</taxon>
        <taxon>Aplysiida</taxon>
        <taxon>Aplysioidea</taxon>
        <taxon>Aplysiidae</taxon>
        <taxon>Aplysia</taxon>
    </lineage>
</organism>
<feature type="domain" description="3'-5' exonuclease" evidence="13">
    <location>
        <begin position="106"/>
        <end position="290"/>
    </location>
</feature>
<evidence type="ECO:0000256" key="12">
    <source>
        <dbReference type="SAM" id="MobiDB-lite"/>
    </source>
</evidence>
<keyword evidence="3" id="KW-0479">Metal-binding</keyword>
<keyword evidence="5" id="KW-0269">Exonuclease</keyword>